<evidence type="ECO:0000259" key="1">
    <source>
        <dbReference type="Pfam" id="PF00149"/>
    </source>
</evidence>
<dbReference type="Pfam" id="PF00149">
    <property type="entry name" value="Metallophos"/>
    <property type="match status" value="1"/>
</dbReference>
<dbReference type="STRING" id="1470200.PL75_05085"/>
<evidence type="ECO:0000313" key="3">
    <source>
        <dbReference type="Proteomes" id="UP000036027"/>
    </source>
</evidence>
<comment type="caution">
    <text evidence="2">The sequence shown here is derived from an EMBL/GenBank/DDBJ whole genome shotgun (WGS) entry which is preliminary data.</text>
</comment>
<dbReference type="SUPFAM" id="SSF56300">
    <property type="entry name" value="Metallo-dependent phosphatases"/>
    <property type="match status" value="1"/>
</dbReference>
<dbReference type="PANTHER" id="PTHR42850:SF7">
    <property type="entry name" value="BIS(5'-NUCLEOSYL)-TETRAPHOSPHATASE PRPE [ASYMMETRICAL]"/>
    <property type="match status" value="1"/>
</dbReference>
<dbReference type="InterPro" id="IPR050126">
    <property type="entry name" value="Ap4A_hydrolase"/>
</dbReference>
<dbReference type="Proteomes" id="UP000036027">
    <property type="component" value="Unassembled WGS sequence"/>
</dbReference>
<dbReference type="PATRIC" id="fig|1470200.3.peg.2185"/>
<proteinExistence type="predicted"/>
<dbReference type="InterPro" id="IPR029052">
    <property type="entry name" value="Metallo-depent_PP-like"/>
</dbReference>
<sequence length="349" mass="40041">MTYQYRQRLPDTPLDIIGDVHGEADALFALLDHLGYRADGSHPEGRRLVFVGDLCDRGPDSPRVLAWFKQAHDAGFAYMVLGNHELNALVGDPKDGSGWYFDARREKDDVLYAPWRVLPEAEKPELAAWLAQQPLVLEREDLRIVHAAWLPESMERLEAAGGEDLRTQYRRYDTELNNILAQAPWYGDYLAEQQCYAEACENPEKLPPPMPATAAYELQRSRLHPIRALTSGVEEPAKAPFYASGRWRFTARCAWWQNYHEETPVVIGHYWRHWYPKAPDPHRENLMPSENNAWHGVRGNVYCIDYSVGARWRDRKNGTAAADSVFRLAALRWPEKTLVFDNGETAPTR</sequence>
<dbReference type="RefSeq" id="WP_047760883.1">
    <property type="nucleotide sequence ID" value="NZ_CP091510.1"/>
</dbReference>
<name>A0A0J1C468_9NEIS</name>
<protein>
    <submittedName>
        <fullName evidence="2">Serine/threonine protein phosphatase</fullName>
    </submittedName>
</protein>
<dbReference type="Gene3D" id="3.60.21.10">
    <property type="match status" value="1"/>
</dbReference>
<dbReference type="GO" id="GO:0005737">
    <property type="term" value="C:cytoplasm"/>
    <property type="evidence" value="ECO:0007669"/>
    <property type="project" value="TreeGrafter"/>
</dbReference>
<feature type="domain" description="Calcineurin-like phosphoesterase" evidence="1">
    <location>
        <begin position="14"/>
        <end position="101"/>
    </location>
</feature>
<dbReference type="OrthoDB" id="9807890at2"/>
<accession>A0A0J1C468</accession>
<dbReference type="PANTHER" id="PTHR42850">
    <property type="entry name" value="METALLOPHOSPHOESTERASE"/>
    <property type="match status" value="1"/>
</dbReference>
<dbReference type="InterPro" id="IPR004843">
    <property type="entry name" value="Calcineurin-like_PHP"/>
</dbReference>
<gene>
    <name evidence="2" type="ORF">PL75_05085</name>
</gene>
<evidence type="ECO:0000313" key="2">
    <source>
        <dbReference type="EMBL" id="KLT73088.1"/>
    </source>
</evidence>
<dbReference type="AlphaFoldDB" id="A0A0J1C468"/>
<organism evidence="2 3">
    <name type="scientific">Neisseria arctica</name>
    <dbReference type="NCBI Taxonomy" id="1470200"/>
    <lineage>
        <taxon>Bacteria</taxon>
        <taxon>Pseudomonadati</taxon>
        <taxon>Pseudomonadota</taxon>
        <taxon>Betaproteobacteria</taxon>
        <taxon>Neisseriales</taxon>
        <taxon>Neisseriaceae</taxon>
        <taxon>Neisseria</taxon>
    </lineage>
</organism>
<dbReference type="EMBL" id="JTDO01000006">
    <property type="protein sequence ID" value="KLT73088.1"/>
    <property type="molecule type" value="Genomic_DNA"/>
</dbReference>
<dbReference type="GO" id="GO:0016791">
    <property type="term" value="F:phosphatase activity"/>
    <property type="evidence" value="ECO:0007669"/>
    <property type="project" value="TreeGrafter"/>
</dbReference>
<reference evidence="2 3" key="1">
    <citation type="submission" date="2014-11" db="EMBL/GenBank/DDBJ databases">
        <title>Genome of a novel goose pathogen.</title>
        <authorList>
            <person name="Hansen C.M."/>
            <person name="Hueffer K."/>
            <person name="Choi S.C."/>
        </authorList>
    </citation>
    <scope>NUCLEOTIDE SEQUENCE [LARGE SCALE GENOMIC DNA]</scope>
    <source>
        <strain evidence="2 3">KH1503</strain>
    </source>
</reference>
<keyword evidence="3" id="KW-1185">Reference proteome</keyword>